<gene>
    <name evidence="1" type="ORF">CONCODRAFT_7579</name>
</gene>
<dbReference type="OrthoDB" id="435402at2759"/>
<dbReference type="GO" id="GO:0031047">
    <property type="term" value="P:regulatory ncRNA-mediated gene silencing"/>
    <property type="evidence" value="ECO:0007669"/>
    <property type="project" value="InterPro"/>
</dbReference>
<dbReference type="Pfam" id="PF09692">
    <property type="entry name" value="Arb1"/>
    <property type="match status" value="1"/>
</dbReference>
<dbReference type="InterPro" id="IPR018606">
    <property type="entry name" value="Arb1"/>
</dbReference>
<proteinExistence type="predicted"/>
<accession>A0A137P4I8</accession>
<dbReference type="Proteomes" id="UP000070444">
    <property type="component" value="Unassembled WGS sequence"/>
</dbReference>
<dbReference type="EMBL" id="KQ964518">
    <property type="protein sequence ID" value="KXN69932.1"/>
    <property type="molecule type" value="Genomic_DNA"/>
</dbReference>
<dbReference type="STRING" id="796925.A0A137P4I8"/>
<dbReference type="GO" id="GO:0033167">
    <property type="term" value="C:ARC complex"/>
    <property type="evidence" value="ECO:0007669"/>
    <property type="project" value="InterPro"/>
</dbReference>
<sequence length="343" mass="39610">MADINAAFSIENHSLPLLSELEDLEISENLNYTENETGILKESFSSKKPYKSEYSFTFRITYAIHCFKNKKCLTSEENTLFQLYLSHGDVDISTKPIANVVKIDPRSEKEVNVKVMVHNDYKSVDFLYTLHTFIVNIFSKNNRYTQKSYYEKVGSLIKSFLVYLEENTVCPEYANDINESIQLCDQVAIELPMTKELSIKLPDKTNRSFSLLYGGTWSDITYKDAGALLDKEASLVKVIGFDLNTAKSVTGYEARGQLNVQKKLDLNMYITFIDKEARKLSLKEKCEGYKPLEFTIEVDKETIKYCMKYFILDGIFIKLSDGTWYLDQLFYVSPPFYYINTPI</sequence>
<name>A0A137P4I8_CONC2</name>
<keyword evidence="2" id="KW-1185">Reference proteome</keyword>
<dbReference type="AlphaFoldDB" id="A0A137P4I8"/>
<protein>
    <submittedName>
        <fullName evidence="1">Uncharacterized protein</fullName>
    </submittedName>
</protein>
<evidence type="ECO:0000313" key="1">
    <source>
        <dbReference type="EMBL" id="KXN69932.1"/>
    </source>
</evidence>
<organism evidence="1 2">
    <name type="scientific">Conidiobolus coronatus (strain ATCC 28846 / CBS 209.66 / NRRL 28638)</name>
    <name type="common">Delacroixia coronata</name>
    <dbReference type="NCBI Taxonomy" id="796925"/>
    <lineage>
        <taxon>Eukaryota</taxon>
        <taxon>Fungi</taxon>
        <taxon>Fungi incertae sedis</taxon>
        <taxon>Zoopagomycota</taxon>
        <taxon>Entomophthoromycotina</taxon>
        <taxon>Entomophthoromycetes</taxon>
        <taxon>Entomophthorales</taxon>
        <taxon>Ancylistaceae</taxon>
        <taxon>Conidiobolus</taxon>
    </lineage>
</organism>
<evidence type="ECO:0000313" key="2">
    <source>
        <dbReference type="Proteomes" id="UP000070444"/>
    </source>
</evidence>
<reference evidence="1 2" key="1">
    <citation type="journal article" date="2015" name="Genome Biol. Evol.">
        <title>Phylogenomic analyses indicate that early fungi evolved digesting cell walls of algal ancestors of land plants.</title>
        <authorList>
            <person name="Chang Y."/>
            <person name="Wang S."/>
            <person name="Sekimoto S."/>
            <person name="Aerts A.L."/>
            <person name="Choi C."/>
            <person name="Clum A."/>
            <person name="LaButti K.M."/>
            <person name="Lindquist E.A."/>
            <person name="Yee Ngan C."/>
            <person name="Ohm R.A."/>
            <person name="Salamov A.A."/>
            <person name="Grigoriev I.V."/>
            <person name="Spatafora J.W."/>
            <person name="Berbee M.L."/>
        </authorList>
    </citation>
    <scope>NUCLEOTIDE SEQUENCE [LARGE SCALE GENOMIC DNA]</scope>
    <source>
        <strain evidence="1 2">NRRL 28638</strain>
    </source>
</reference>